<gene>
    <name evidence="6" type="ORF">KUTeg_013567</name>
</gene>
<feature type="region of interest" description="Disordered" evidence="5">
    <location>
        <begin position="59"/>
        <end position="91"/>
    </location>
</feature>
<feature type="compositionally biased region" description="Polar residues" evidence="5">
    <location>
        <begin position="68"/>
        <end position="81"/>
    </location>
</feature>
<evidence type="ECO:0000256" key="5">
    <source>
        <dbReference type="SAM" id="MobiDB-lite"/>
    </source>
</evidence>
<dbReference type="Pfam" id="PF03770">
    <property type="entry name" value="IPK"/>
    <property type="match status" value="1"/>
</dbReference>
<feature type="region of interest" description="Disordered" evidence="5">
    <location>
        <begin position="1"/>
        <end position="27"/>
    </location>
</feature>
<keyword evidence="3 4" id="KW-0418">Kinase</keyword>
<feature type="region of interest" description="Disordered" evidence="5">
    <location>
        <begin position="860"/>
        <end position="881"/>
    </location>
</feature>
<dbReference type="Proteomes" id="UP001217089">
    <property type="component" value="Unassembled WGS sequence"/>
</dbReference>
<feature type="region of interest" description="Disordered" evidence="5">
    <location>
        <begin position="633"/>
        <end position="655"/>
    </location>
</feature>
<comment type="similarity">
    <text evidence="1 4">Belongs to the inositol phosphokinase (IPK) family.</text>
</comment>
<dbReference type="Gene3D" id="3.30.470.160">
    <property type="entry name" value="Inositol polyphosphate kinase"/>
    <property type="match status" value="1"/>
</dbReference>
<evidence type="ECO:0000256" key="3">
    <source>
        <dbReference type="ARBA" id="ARBA00022777"/>
    </source>
</evidence>
<evidence type="ECO:0000313" key="6">
    <source>
        <dbReference type="EMBL" id="KAJ8308693.1"/>
    </source>
</evidence>
<feature type="region of interest" description="Disordered" evidence="5">
    <location>
        <begin position="942"/>
        <end position="962"/>
    </location>
</feature>
<sequence length="1263" mass="142265">MENFSRKHEEKDEATLSEKFNPDSMRDSEFSFDITENYKFSAAESKQYNFPSYQIQQSKSHYHHQQQAESMPDSTINTCSRSPKHDSYSPYPVKIQTEKDDLHSIRSCQLTHGNSKTDYTDKPDNSKSYVSKKKVKSCNNMFYLPSEYVGDNMTLSSPVLSSKETVESHLRIYGSKSESPRSTGKSGYVMKSKSSESPRSMDDFLTLPSYQSHKSGLKMYYMFNPSIRSKSAHSVDASKITSSSSTQDSPTKTRYEGLLLHHHQHQQQHSRIHPPSSTCAETGSKPMSEELHFQQKTKQQQPSIPSIQQQSETLVENFPKPVTRYRSSSESRLTSDRFILGLDPELCPQSHIPLSPRGSNGSICSVRSSNADSAVDVLTPDEDYHTSEILTTESVDWFKGTNSSNIHQSLDRKIKESSETLKSECEDVFIVSSHIKKIPEVVISDHSEPSVISRQSPERSGESVDNEENNTTSFLTLQRQCSSQSLSSEDSVTSFSSLSCRSDSNLSLTDFTDSEEVQLPKPTVPRVKIEPIKLVPAVDKVVNEIEELRQSISCLTPTTNDEVKADSSEDESSILDKEVLEILQKSSFILERSKTKQQVEDIFGTSISIQKNIFETCISDECKAVESNMLPTNTPNVNKSGKVQPELNPDSVLDGKENKTMKLRGMNDICGQECDIRQTQISSEITSCPHNLKGNHEVISLPTASGEQQSGKKPVYVPHITEKLQSINTQTDIDSNSSRFLSRGQSDITDYNSDFGVVSLKGQVMNNFITTTVSDKDSVHINGSAGLNVDQKSVLNSLSSSNNTTATGIEDKCKPNLFHSTIKQEKDSCSTQPYHTVCTEQNHNSNWRNDTSSMLSAGINSDFKKGEPTSTNTTVLPEMNKYNDGMNNGNYTSVSSPTFYSTSSSNALTQAALSLPELQQNENNNNVTTTKTHLVARKTKAHSMEEGEQEGGEGGISGQEFDEPPPCECDECFLGTDEVSPPQPRKWNRQSSWRKIRNIVTWSPFIQQFKKHKYPWIQLAGHQGNFQAGEPGAVLKKLDSREQNALDKLMKDILRPYVPQYKGQVEKDAEQYVQLQDLLCDFDEPCVMDIKMGSRTYLEEELEKARIKPKLRKDMYQKMIEVDPNAPTPEERTQQAVIKPRYMQWRDEMSSSVNLGFRIEGVKTKTREEVQEALKIYIGENQNILNKYIRRLKAIRATQESSEFFQNASVWMIDFGKTEPLPETIKVTHRNKWVEGNHEDGYLMGLDHLISIMEELLTTNTDD</sequence>
<accession>A0ABQ9EU25</accession>
<dbReference type="InterPro" id="IPR038286">
    <property type="entry name" value="IPK_sf"/>
</dbReference>
<evidence type="ECO:0000256" key="2">
    <source>
        <dbReference type="ARBA" id="ARBA00022679"/>
    </source>
</evidence>
<dbReference type="InterPro" id="IPR005522">
    <property type="entry name" value="IPK"/>
</dbReference>
<evidence type="ECO:0000313" key="7">
    <source>
        <dbReference type="Proteomes" id="UP001217089"/>
    </source>
</evidence>
<proteinExistence type="inferred from homology"/>
<dbReference type="EC" id="2.7.-.-" evidence="4"/>
<feature type="region of interest" description="Disordered" evidence="5">
    <location>
        <begin position="446"/>
        <end position="471"/>
    </location>
</feature>
<evidence type="ECO:0000256" key="1">
    <source>
        <dbReference type="ARBA" id="ARBA00007374"/>
    </source>
</evidence>
<name>A0ABQ9EU25_TEGGR</name>
<dbReference type="PANTHER" id="PTHR12400">
    <property type="entry name" value="INOSITOL POLYPHOSPHATE KINASE"/>
    <property type="match status" value="1"/>
</dbReference>
<feature type="region of interest" description="Disordered" evidence="5">
    <location>
        <begin position="263"/>
        <end position="305"/>
    </location>
</feature>
<feature type="compositionally biased region" description="Basic residues" evidence="5">
    <location>
        <begin position="263"/>
        <end position="272"/>
    </location>
</feature>
<dbReference type="EMBL" id="JARBDR010000657">
    <property type="protein sequence ID" value="KAJ8308693.1"/>
    <property type="molecule type" value="Genomic_DNA"/>
</dbReference>
<feature type="region of interest" description="Disordered" evidence="5">
    <location>
        <begin position="174"/>
        <end position="200"/>
    </location>
</feature>
<comment type="caution">
    <text evidence="6">The sequence shown here is derived from an EMBL/GenBank/DDBJ whole genome shotgun (WGS) entry which is preliminary data.</text>
</comment>
<keyword evidence="2 4" id="KW-0808">Transferase</keyword>
<dbReference type="SUPFAM" id="SSF56104">
    <property type="entry name" value="SAICAR synthase-like"/>
    <property type="match status" value="1"/>
</dbReference>
<reference evidence="6 7" key="1">
    <citation type="submission" date="2022-12" db="EMBL/GenBank/DDBJ databases">
        <title>Chromosome-level genome of Tegillarca granosa.</title>
        <authorList>
            <person name="Kim J."/>
        </authorList>
    </citation>
    <scope>NUCLEOTIDE SEQUENCE [LARGE SCALE GENOMIC DNA]</scope>
    <source>
        <strain evidence="6">Teg-2019</strain>
        <tissue evidence="6">Adductor muscle</tissue>
    </source>
</reference>
<organism evidence="6 7">
    <name type="scientific">Tegillarca granosa</name>
    <name type="common">Malaysian cockle</name>
    <name type="synonym">Anadara granosa</name>
    <dbReference type="NCBI Taxonomy" id="220873"/>
    <lineage>
        <taxon>Eukaryota</taxon>
        <taxon>Metazoa</taxon>
        <taxon>Spiralia</taxon>
        <taxon>Lophotrochozoa</taxon>
        <taxon>Mollusca</taxon>
        <taxon>Bivalvia</taxon>
        <taxon>Autobranchia</taxon>
        <taxon>Pteriomorphia</taxon>
        <taxon>Arcoida</taxon>
        <taxon>Arcoidea</taxon>
        <taxon>Arcidae</taxon>
        <taxon>Tegillarca</taxon>
    </lineage>
</organism>
<evidence type="ECO:0000256" key="4">
    <source>
        <dbReference type="RuleBase" id="RU363090"/>
    </source>
</evidence>
<dbReference type="PANTHER" id="PTHR12400:SF26">
    <property type="entry name" value="KINASE"/>
    <property type="match status" value="1"/>
</dbReference>
<keyword evidence="7" id="KW-1185">Reference proteome</keyword>
<protein>
    <recommendedName>
        <fullName evidence="4">Kinase</fullName>
        <ecNumber evidence="4">2.7.-.-</ecNumber>
    </recommendedName>
</protein>
<feature type="compositionally biased region" description="Polar residues" evidence="5">
    <location>
        <begin position="176"/>
        <end position="185"/>
    </location>
</feature>